<reference evidence="1" key="2">
    <citation type="submission" date="2013-04" db="UniProtKB">
        <authorList>
            <consortium name="EnsemblPlants"/>
        </authorList>
    </citation>
    <scope>IDENTIFICATION</scope>
</reference>
<evidence type="ECO:0000313" key="2">
    <source>
        <dbReference type="Proteomes" id="UP000006038"/>
    </source>
</evidence>
<dbReference type="EnsemblPlants" id="OB09G26400.1">
    <property type="protein sequence ID" value="OB09G26400.1"/>
    <property type="gene ID" value="OB09G26400"/>
</dbReference>
<reference evidence="1" key="1">
    <citation type="journal article" date="2013" name="Nat. Commun.">
        <title>Whole-genome sequencing of Oryza brachyantha reveals mechanisms underlying Oryza genome evolution.</title>
        <authorList>
            <person name="Chen J."/>
            <person name="Huang Q."/>
            <person name="Gao D."/>
            <person name="Wang J."/>
            <person name="Lang Y."/>
            <person name="Liu T."/>
            <person name="Li B."/>
            <person name="Bai Z."/>
            <person name="Luis Goicoechea J."/>
            <person name="Liang C."/>
            <person name="Chen C."/>
            <person name="Zhang W."/>
            <person name="Sun S."/>
            <person name="Liao Y."/>
            <person name="Zhang X."/>
            <person name="Yang L."/>
            <person name="Song C."/>
            <person name="Wang M."/>
            <person name="Shi J."/>
            <person name="Liu G."/>
            <person name="Liu J."/>
            <person name="Zhou H."/>
            <person name="Zhou W."/>
            <person name="Yu Q."/>
            <person name="An N."/>
            <person name="Chen Y."/>
            <person name="Cai Q."/>
            <person name="Wang B."/>
            <person name="Liu B."/>
            <person name="Min J."/>
            <person name="Huang Y."/>
            <person name="Wu H."/>
            <person name="Li Z."/>
            <person name="Zhang Y."/>
            <person name="Yin Y."/>
            <person name="Song W."/>
            <person name="Jiang J."/>
            <person name="Jackson S.A."/>
            <person name="Wing R.A."/>
            <person name="Wang J."/>
            <person name="Chen M."/>
        </authorList>
    </citation>
    <scope>NUCLEOTIDE SEQUENCE [LARGE SCALE GENOMIC DNA]</scope>
    <source>
        <strain evidence="1">cv. IRGC 101232</strain>
    </source>
</reference>
<sequence>MFPVFGRALALILPDLRSAVSSASSLLIECIVIGSYRPKLPRLSEKPTKWNAIEMPSEKRYTNGTCKTEVRLVQFLPVL</sequence>
<dbReference type="AlphaFoldDB" id="J3N061"/>
<keyword evidence="2" id="KW-1185">Reference proteome</keyword>
<dbReference type="Gramene" id="OB09G26400.1">
    <property type="protein sequence ID" value="OB09G26400.1"/>
    <property type="gene ID" value="OB09G26400"/>
</dbReference>
<proteinExistence type="predicted"/>
<dbReference type="HOGENOM" id="CLU_2609897_0_0_1"/>
<protein>
    <submittedName>
        <fullName evidence="1">Uncharacterized protein</fullName>
    </submittedName>
</protein>
<name>J3N061_ORYBR</name>
<accession>J3N061</accession>
<evidence type="ECO:0000313" key="1">
    <source>
        <dbReference type="EnsemblPlants" id="OB09G26400.1"/>
    </source>
</evidence>
<organism evidence="1">
    <name type="scientific">Oryza brachyantha</name>
    <name type="common">malo sina</name>
    <dbReference type="NCBI Taxonomy" id="4533"/>
    <lineage>
        <taxon>Eukaryota</taxon>
        <taxon>Viridiplantae</taxon>
        <taxon>Streptophyta</taxon>
        <taxon>Embryophyta</taxon>
        <taxon>Tracheophyta</taxon>
        <taxon>Spermatophyta</taxon>
        <taxon>Magnoliopsida</taxon>
        <taxon>Liliopsida</taxon>
        <taxon>Poales</taxon>
        <taxon>Poaceae</taxon>
        <taxon>BOP clade</taxon>
        <taxon>Oryzoideae</taxon>
        <taxon>Oryzeae</taxon>
        <taxon>Oryzinae</taxon>
        <taxon>Oryza</taxon>
    </lineage>
</organism>
<dbReference type="Proteomes" id="UP000006038">
    <property type="component" value="Chromosome 9"/>
</dbReference>